<evidence type="ECO:0000256" key="2">
    <source>
        <dbReference type="ARBA" id="ARBA00022679"/>
    </source>
</evidence>
<evidence type="ECO:0000256" key="1">
    <source>
        <dbReference type="ARBA" id="ARBA00022603"/>
    </source>
</evidence>
<keyword evidence="1" id="KW-0489">Methyltransferase</keyword>
<dbReference type="AlphaFoldDB" id="A0A401H8M3"/>
<proteinExistence type="predicted"/>
<feature type="domain" description="SAM-dependent MTase TRM10-type" evidence="4">
    <location>
        <begin position="106"/>
        <end position="299"/>
    </location>
</feature>
<gene>
    <name evidence="5" type="ORF">apy_04650</name>
</gene>
<evidence type="ECO:0000256" key="3">
    <source>
        <dbReference type="ARBA" id="ARBA00022691"/>
    </source>
</evidence>
<dbReference type="PIRSF" id="PIRSF018978">
    <property type="entry name" value="tRNA_m1G_mtfrase_arc_prd"/>
    <property type="match status" value="1"/>
</dbReference>
<sequence>MSRRRIRKFERPEEALLHLLDAAGIYRVGSRVWLHKPRVRELGFQYLAVETLVREYALAAEREYRGSVVYSKVYGGREYKILLGRGEEVAEASLADPSTVQRLLFSWRHLEELLPSPPLPAFVVDLSLKFMHTEEELSKLRLQIAVALSEVRKYLWDPHLVLTNMDPQTSGWISEVLGDNKVTISQSKPSEILWSMDADRVVILRPDAPQPLSGSEVLAADAFLIGGIVDRIPRPGVSRILDNLVPWGVPRRIELRGSVAGVPERINRIVEILLKARYKYPGNLEKAIITSMTKKDVLTRVYSEIIKRGRRVGSELVVEWSLYEDLSSWLPLTPEDFLLAAKRARARIEGAPKRNNA</sequence>
<dbReference type="Gene3D" id="3.40.1280.30">
    <property type="match status" value="1"/>
</dbReference>
<dbReference type="RefSeq" id="WP_131159785.1">
    <property type="nucleotide sequence ID" value="NZ_BDMD01000019.1"/>
</dbReference>
<dbReference type="PROSITE" id="PS51675">
    <property type="entry name" value="SAM_MT_TRM10"/>
    <property type="match status" value="1"/>
</dbReference>
<keyword evidence="2" id="KW-0808">Transferase</keyword>
<protein>
    <recommendedName>
        <fullName evidence="4">SAM-dependent MTase TRM10-type domain-containing protein</fullName>
    </recommendedName>
</protein>
<accession>A0A401H8M3</accession>
<dbReference type="EMBL" id="BDMD01000019">
    <property type="protein sequence ID" value="GBF08740.1"/>
    <property type="molecule type" value="Genomic_DNA"/>
</dbReference>
<dbReference type="InterPro" id="IPR038459">
    <property type="entry name" value="MT_TRM10-typ_sf"/>
</dbReference>
<organism evidence="5 6">
    <name type="scientific">Aeropyrum pernix</name>
    <dbReference type="NCBI Taxonomy" id="56636"/>
    <lineage>
        <taxon>Archaea</taxon>
        <taxon>Thermoproteota</taxon>
        <taxon>Thermoprotei</taxon>
        <taxon>Desulfurococcales</taxon>
        <taxon>Desulfurococcaceae</taxon>
        <taxon>Aeropyrum</taxon>
    </lineage>
</organism>
<dbReference type="GO" id="GO:0008175">
    <property type="term" value="F:tRNA methyltransferase activity"/>
    <property type="evidence" value="ECO:0007669"/>
    <property type="project" value="InterPro"/>
</dbReference>
<dbReference type="OrthoDB" id="14987at2157"/>
<name>A0A401H8M3_AERPX</name>
<evidence type="ECO:0000259" key="4">
    <source>
        <dbReference type="PROSITE" id="PS51675"/>
    </source>
</evidence>
<evidence type="ECO:0000313" key="5">
    <source>
        <dbReference type="EMBL" id="GBF08740.1"/>
    </source>
</evidence>
<dbReference type="Proteomes" id="UP000291213">
    <property type="component" value="Unassembled WGS sequence"/>
</dbReference>
<evidence type="ECO:0000313" key="6">
    <source>
        <dbReference type="Proteomes" id="UP000291213"/>
    </source>
</evidence>
<comment type="caution">
    <text evidence="5">The sequence shown here is derived from an EMBL/GenBank/DDBJ whole genome shotgun (WGS) entry which is preliminary data.</text>
</comment>
<reference evidence="5 6" key="1">
    <citation type="submission" date="2017-02" db="EMBL/GenBank/DDBJ databases">
        <title>isolation and characterization of a novel temperate virus Aeropyrum globular virus 1 infecting hyperthermophilic archaeon Aeropyrum.</title>
        <authorList>
            <person name="Yumiya M."/>
            <person name="Yoshida T."/>
            <person name="Sako Y."/>
        </authorList>
    </citation>
    <scope>NUCLEOTIDE SEQUENCE [LARGE SCALE GENOMIC DNA]</scope>
    <source>
        <strain evidence="5 6">YK1-12-2013</strain>
    </source>
</reference>
<dbReference type="GO" id="GO:0030488">
    <property type="term" value="P:tRNA methylation"/>
    <property type="evidence" value="ECO:0007669"/>
    <property type="project" value="InterPro"/>
</dbReference>
<dbReference type="InterPro" id="IPR028564">
    <property type="entry name" value="MT_TRM10-typ"/>
</dbReference>
<dbReference type="InterPro" id="IPR016742">
    <property type="entry name" value="tRNA_m1G_mtfrase_arc"/>
</dbReference>
<keyword evidence="3" id="KW-0949">S-adenosyl-L-methionine</keyword>